<dbReference type="InParanoid" id="A0A059BEQ5"/>
<feature type="compositionally biased region" description="Basic residues" evidence="1">
    <location>
        <begin position="25"/>
        <end position="41"/>
    </location>
</feature>
<proteinExistence type="predicted"/>
<gene>
    <name evidence="2" type="ORF">EUGRSUZ_G01805</name>
</gene>
<organism evidence="2">
    <name type="scientific">Eucalyptus grandis</name>
    <name type="common">Flooded gum</name>
    <dbReference type="NCBI Taxonomy" id="71139"/>
    <lineage>
        <taxon>Eukaryota</taxon>
        <taxon>Viridiplantae</taxon>
        <taxon>Streptophyta</taxon>
        <taxon>Embryophyta</taxon>
        <taxon>Tracheophyta</taxon>
        <taxon>Spermatophyta</taxon>
        <taxon>Magnoliopsida</taxon>
        <taxon>eudicotyledons</taxon>
        <taxon>Gunneridae</taxon>
        <taxon>Pentapetalae</taxon>
        <taxon>rosids</taxon>
        <taxon>malvids</taxon>
        <taxon>Myrtales</taxon>
        <taxon>Myrtaceae</taxon>
        <taxon>Myrtoideae</taxon>
        <taxon>Eucalypteae</taxon>
        <taxon>Eucalyptus</taxon>
    </lineage>
</organism>
<evidence type="ECO:0000313" key="2">
    <source>
        <dbReference type="EMBL" id="KCW64160.1"/>
    </source>
</evidence>
<dbReference type="AlphaFoldDB" id="A0A059BEQ5"/>
<protein>
    <submittedName>
        <fullName evidence="2">Uncharacterized protein</fullName>
    </submittedName>
</protein>
<feature type="region of interest" description="Disordered" evidence="1">
    <location>
        <begin position="1"/>
        <end position="80"/>
    </location>
</feature>
<reference evidence="2" key="1">
    <citation type="submission" date="2013-07" db="EMBL/GenBank/DDBJ databases">
        <title>The genome of Eucalyptus grandis.</title>
        <authorList>
            <person name="Schmutz J."/>
            <person name="Hayes R."/>
            <person name="Myburg A."/>
            <person name="Tuskan G."/>
            <person name="Grattapaglia D."/>
            <person name="Rokhsar D.S."/>
        </authorList>
    </citation>
    <scope>NUCLEOTIDE SEQUENCE</scope>
    <source>
        <tissue evidence="2">Leaf extractions</tissue>
    </source>
</reference>
<accession>A0A059BEQ5</accession>
<sequence>MLQRSRRNNDAAGISRKNAGAAGVRRFRWRRRTSARGRHRCMNQPTNTGKRQPPGSWARRRKWRTGHQGRRRRMEGAVSA</sequence>
<dbReference type="EMBL" id="KK198759">
    <property type="protein sequence ID" value="KCW64160.1"/>
    <property type="molecule type" value="Genomic_DNA"/>
</dbReference>
<dbReference type="Gramene" id="KCW64160">
    <property type="protein sequence ID" value="KCW64160"/>
    <property type="gene ID" value="EUGRSUZ_G01805"/>
</dbReference>
<name>A0A059BEQ5_EUCGR</name>
<feature type="compositionally biased region" description="Basic residues" evidence="1">
    <location>
        <begin position="58"/>
        <end position="73"/>
    </location>
</feature>
<evidence type="ECO:0000256" key="1">
    <source>
        <dbReference type="SAM" id="MobiDB-lite"/>
    </source>
</evidence>